<dbReference type="Pfam" id="PF04542">
    <property type="entry name" value="Sigma70_r2"/>
    <property type="match status" value="1"/>
</dbReference>
<dbReference type="Gene3D" id="1.10.10.10">
    <property type="entry name" value="Winged helix-like DNA-binding domain superfamily/Winged helix DNA-binding domain"/>
    <property type="match status" value="1"/>
</dbReference>
<dbReference type="GO" id="GO:0003677">
    <property type="term" value="F:DNA binding"/>
    <property type="evidence" value="ECO:0007669"/>
    <property type="project" value="UniProtKB-KW"/>
</dbReference>
<dbReference type="SUPFAM" id="SSF88946">
    <property type="entry name" value="Sigma2 domain of RNA polymerase sigma factors"/>
    <property type="match status" value="1"/>
</dbReference>
<feature type="domain" description="RNA polymerase sigma-70 region 2" evidence="6">
    <location>
        <begin position="44"/>
        <end position="107"/>
    </location>
</feature>
<dbReference type="InterPro" id="IPR013325">
    <property type="entry name" value="RNA_pol_sigma_r2"/>
</dbReference>
<dbReference type="InterPro" id="IPR036388">
    <property type="entry name" value="WH-like_DNA-bd_sf"/>
</dbReference>
<evidence type="ECO:0008006" key="10">
    <source>
        <dbReference type="Google" id="ProtNLM"/>
    </source>
</evidence>
<keyword evidence="9" id="KW-1185">Reference proteome</keyword>
<comment type="similarity">
    <text evidence="1">Belongs to the sigma-70 factor family. ECF subfamily.</text>
</comment>
<dbReference type="Gene3D" id="1.10.1740.10">
    <property type="match status" value="1"/>
</dbReference>
<evidence type="ECO:0000256" key="5">
    <source>
        <dbReference type="ARBA" id="ARBA00023163"/>
    </source>
</evidence>
<dbReference type="PANTHER" id="PTHR43133">
    <property type="entry name" value="RNA POLYMERASE ECF-TYPE SIGMA FACTO"/>
    <property type="match status" value="1"/>
</dbReference>
<gene>
    <name evidence="8" type="ORF">CW354_01685</name>
</gene>
<dbReference type="GO" id="GO:0016987">
    <property type="term" value="F:sigma factor activity"/>
    <property type="evidence" value="ECO:0007669"/>
    <property type="project" value="UniProtKB-KW"/>
</dbReference>
<evidence type="ECO:0000256" key="3">
    <source>
        <dbReference type="ARBA" id="ARBA00023082"/>
    </source>
</evidence>
<evidence type="ECO:0000313" key="8">
    <source>
        <dbReference type="EMBL" id="PQA89603.1"/>
    </source>
</evidence>
<dbReference type="InterPro" id="IPR039425">
    <property type="entry name" value="RNA_pol_sigma-70-like"/>
</dbReference>
<keyword evidence="5" id="KW-0804">Transcription</keyword>
<name>A0A2S7KAU3_9PROT</name>
<dbReference type="InterPro" id="IPR007627">
    <property type="entry name" value="RNA_pol_sigma70_r2"/>
</dbReference>
<dbReference type="InterPro" id="IPR014284">
    <property type="entry name" value="RNA_pol_sigma-70_dom"/>
</dbReference>
<evidence type="ECO:0000256" key="2">
    <source>
        <dbReference type="ARBA" id="ARBA00023015"/>
    </source>
</evidence>
<dbReference type="InterPro" id="IPR013249">
    <property type="entry name" value="RNA_pol_sigma70_r4_t2"/>
</dbReference>
<dbReference type="GO" id="GO:0006352">
    <property type="term" value="P:DNA-templated transcription initiation"/>
    <property type="evidence" value="ECO:0007669"/>
    <property type="project" value="InterPro"/>
</dbReference>
<feature type="domain" description="RNA polymerase sigma factor 70 region 4 type 2" evidence="7">
    <location>
        <begin position="144"/>
        <end position="189"/>
    </location>
</feature>
<keyword evidence="4" id="KW-0238">DNA-binding</keyword>
<dbReference type="Proteomes" id="UP000239504">
    <property type="component" value="Unassembled WGS sequence"/>
</dbReference>
<protein>
    <recommendedName>
        <fullName evidence="10">RNA polymerase subunit sigma-24</fullName>
    </recommendedName>
</protein>
<dbReference type="SUPFAM" id="SSF88659">
    <property type="entry name" value="Sigma3 and sigma4 domains of RNA polymerase sigma factors"/>
    <property type="match status" value="1"/>
</dbReference>
<reference evidence="8 9" key="1">
    <citation type="submission" date="2017-12" db="EMBL/GenBank/DDBJ databases">
        <authorList>
            <person name="Hurst M.R.H."/>
        </authorList>
    </citation>
    <scope>NUCLEOTIDE SEQUENCE [LARGE SCALE GENOMIC DNA]</scope>
    <source>
        <strain evidence="8 9">SY-3-19</strain>
    </source>
</reference>
<dbReference type="NCBIfam" id="TIGR02937">
    <property type="entry name" value="sigma70-ECF"/>
    <property type="match status" value="1"/>
</dbReference>
<evidence type="ECO:0000256" key="1">
    <source>
        <dbReference type="ARBA" id="ARBA00010641"/>
    </source>
</evidence>
<dbReference type="Pfam" id="PF08281">
    <property type="entry name" value="Sigma70_r4_2"/>
    <property type="match status" value="1"/>
</dbReference>
<comment type="caution">
    <text evidence="8">The sequence shown here is derived from an EMBL/GenBank/DDBJ whole genome shotgun (WGS) entry which is preliminary data.</text>
</comment>
<accession>A0A2S7KAU3</accession>
<dbReference type="OrthoDB" id="7620544at2"/>
<keyword evidence="3" id="KW-0731">Sigma factor</keyword>
<evidence type="ECO:0000259" key="6">
    <source>
        <dbReference type="Pfam" id="PF04542"/>
    </source>
</evidence>
<dbReference type="EMBL" id="PJCH01000001">
    <property type="protein sequence ID" value="PQA89603.1"/>
    <property type="molecule type" value="Genomic_DNA"/>
</dbReference>
<organism evidence="8 9">
    <name type="scientific">Hyphococcus luteus</name>
    <dbReference type="NCBI Taxonomy" id="2058213"/>
    <lineage>
        <taxon>Bacteria</taxon>
        <taxon>Pseudomonadati</taxon>
        <taxon>Pseudomonadota</taxon>
        <taxon>Alphaproteobacteria</taxon>
        <taxon>Parvularculales</taxon>
        <taxon>Parvularculaceae</taxon>
        <taxon>Hyphococcus</taxon>
    </lineage>
</organism>
<evidence type="ECO:0000256" key="4">
    <source>
        <dbReference type="ARBA" id="ARBA00023125"/>
    </source>
</evidence>
<dbReference type="AlphaFoldDB" id="A0A2S7KAU3"/>
<proteinExistence type="inferred from homology"/>
<dbReference type="InterPro" id="IPR013324">
    <property type="entry name" value="RNA_pol_sigma_r3/r4-like"/>
</dbReference>
<evidence type="ECO:0000313" key="9">
    <source>
        <dbReference type="Proteomes" id="UP000239504"/>
    </source>
</evidence>
<sequence length="213" mass="23658">MYDAAFLRRLSARLRKSKSISRNKTAVGKGDSSVTADNRLDDLYRAHFAALVANIRKSFGSGPPEPEDVVQSAFAKYAALENPQDIKDPRSFIFIAARNLVLDAKRSGKVADAYIAEQIALDAELRLEEITPERVVVAKERFETLIATMQELPHKQQVILAMSRVEGKSYREISEETGWSAGDISRNMNAGIAALVVALKRQKRLALSNGRRK</sequence>
<dbReference type="PANTHER" id="PTHR43133:SF8">
    <property type="entry name" value="RNA POLYMERASE SIGMA FACTOR HI_1459-RELATED"/>
    <property type="match status" value="1"/>
</dbReference>
<evidence type="ECO:0000259" key="7">
    <source>
        <dbReference type="Pfam" id="PF08281"/>
    </source>
</evidence>
<keyword evidence="2" id="KW-0805">Transcription regulation</keyword>